<organism evidence="2 3">
    <name type="scientific">Brevundimonas naejangsanensis</name>
    <dbReference type="NCBI Taxonomy" id="588932"/>
    <lineage>
        <taxon>Bacteria</taxon>
        <taxon>Pseudomonadati</taxon>
        <taxon>Pseudomonadota</taxon>
        <taxon>Alphaproteobacteria</taxon>
        <taxon>Caulobacterales</taxon>
        <taxon>Caulobacteraceae</taxon>
        <taxon>Brevundimonas</taxon>
    </lineage>
</organism>
<proteinExistence type="predicted"/>
<evidence type="ECO:0000256" key="1">
    <source>
        <dbReference type="SAM" id="SignalP"/>
    </source>
</evidence>
<keyword evidence="1" id="KW-0732">Signal</keyword>
<dbReference type="AlphaFoldDB" id="A0A172Y6E5"/>
<accession>A0A172Y6E5</accession>
<dbReference type="STRING" id="588932.DA69_08600"/>
<reference evidence="2 3" key="1">
    <citation type="journal article" date="2014" name="Genome Announc.">
        <title>Genome Sequence of a Promising Hydrogen-Producing Facultative Anaerobic Bacterium, Brevundimonas naejangsanensis Strain B1.</title>
        <authorList>
            <person name="Su H."/>
            <person name="Zhang T."/>
            <person name="Bao M."/>
            <person name="Jiang Y."/>
            <person name="Wang Y."/>
            <person name="Tan T."/>
        </authorList>
    </citation>
    <scope>NUCLEOTIDE SEQUENCE [LARGE SCALE GENOMIC DNA]</scope>
    <source>
        <strain evidence="2 3">B1</strain>
    </source>
</reference>
<evidence type="ECO:0000313" key="2">
    <source>
        <dbReference type="EMBL" id="ANF54793.1"/>
    </source>
</evidence>
<keyword evidence="3" id="KW-1185">Reference proteome</keyword>
<gene>
    <name evidence="2" type="ORF">DA69_08600</name>
</gene>
<dbReference type="KEGG" id="bne:DA69_08600"/>
<dbReference type="EMBL" id="CP015614">
    <property type="protein sequence ID" value="ANF54793.1"/>
    <property type="molecule type" value="Genomic_DNA"/>
</dbReference>
<feature type="signal peptide" evidence="1">
    <location>
        <begin position="1"/>
        <end position="23"/>
    </location>
</feature>
<protein>
    <submittedName>
        <fullName evidence="2">Uncharacterized protein</fullName>
    </submittedName>
</protein>
<evidence type="ECO:0000313" key="3">
    <source>
        <dbReference type="Proteomes" id="UP000077603"/>
    </source>
</evidence>
<dbReference type="OrthoDB" id="7206926at2"/>
<dbReference type="Proteomes" id="UP000077603">
    <property type="component" value="Chromosome"/>
</dbReference>
<name>A0A172Y6E5_9CAUL</name>
<feature type="chain" id="PRO_5008004373" evidence="1">
    <location>
        <begin position="24"/>
        <end position="124"/>
    </location>
</feature>
<sequence>MKASLISALVLSAAVAAAGAASAQSDREVGKNPYAGLHWSVVAPQRASWALECGFTPVTIRGIHMNRINHTGSGRMAGRLPGDNGRCKVTKTGGEGPVGLAVVKDGEAKAAGTNGGAPAIVNVF</sequence>
<dbReference type="RefSeq" id="WP_025978319.1">
    <property type="nucleotide sequence ID" value="NZ_CP015614.1"/>
</dbReference>